<dbReference type="InterPro" id="IPR011990">
    <property type="entry name" value="TPR-like_helical_dom_sf"/>
</dbReference>
<keyword evidence="3" id="KW-1185">Reference proteome</keyword>
<keyword evidence="1" id="KW-1133">Transmembrane helix</keyword>
<dbReference type="SUPFAM" id="SSF48452">
    <property type="entry name" value="TPR-like"/>
    <property type="match status" value="1"/>
</dbReference>
<evidence type="ECO:0000313" key="3">
    <source>
        <dbReference type="Proteomes" id="UP000195667"/>
    </source>
</evidence>
<accession>A0A1R4H4I8</accession>
<feature type="transmembrane region" description="Helical" evidence="1">
    <location>
        <begin position="28"/>
        <end position="45"/>
    </location>
</feature>
<keyword evidence="1" id="KW-0472">Membrane</keyword>
<dbReference type="AlphaFoldDB" id="A0A1R4H4I8"/>
<dbReference type="PIRSF" id="PIRSF030959">
    <property type="entry name" value="UCP030959"/>
    <property type="match status" value="1"/>
</dbReference>
<dbReference type="EMBL" id="FUKI01000090">
    <property type="protein sequence ID" value="SJM91173.1"/>
    <property type="molecule type" value="Genomic_DNA"/>
</dbReference>
<dbReference type="Gene3D" id="1.25.40.10">
    <property type="entry name" value="Tetratricopeptide repeat domain"/>
    <property type="match status" value="1"/>
</dbReference>
<keyword evidence="1" id="KW-0812">Transmembrane</keyword>
<organism evidence="2 3">
    <name type="scientific">Crenothrix polyspora</name>
    <dbReference type="NCBI Taxonomy" id="360316"/>
    <lineage>
        <taxon>Bacteria</taxon>
        <taxon>Pseudomonadati</taxon>
        <taxon>Pseudomonadota</taxon>
        <taxon>Gammaproteobacteria</taxon>
        <taxon>Methylococcales</taxon>
        <taxon>Crenotrichaceae</taxon>
        <taxon>Crenothrix</taxon>
    </lineage>
</organism>
<dbReference type="RefSeq" id="WP_087142832.1">
    <property type="nucleotide sequence ID" value="NZ_FUKI01000090.1"/>
</dbReference>
<dbReference type="OrthoDB" id="7559170at2"/>
<evidence type="ECO:0000313" key="2">
    <source>
        <dbReference type="EMBL" id="SJM91173.1"/>
    </source>
</evidence>
<sequence>MPIGLLIIGLQIFFAVHAVKTGKDSIWLWLIILAPGIGCAIYFFTQYGPEAANSRAAGKVKKGLMHTVDPQRELRRCKDMLEMSNSVTNKVALADQYILENMYDEAIDLLNNSLVGPHKSDAGIMERLARAQFAKGYADKTVATLDALKAANPDYKSTDSHLLYARALEAQNKNAAAIVEYEVLRISYPGEEARVRYGQLLQRIGKTTEASVLFQESLDRAKRAPKHYKAKEKEWLNIAEHGSNR</sequence>
<reference evidence="3" key="1">
    <citation type="submission" date="2017-02" db="EMBL/GenBank/DDBJ databases">
        <authorList>
            <person name="Daims H."/>
        </authorList>
    </citation>
    <scope>NUCLEOTIDE SEQUENCE [LARGE SCALE GENOMIC DNA]</scope>
</reference>
<evidence type="ECO:0000256" key="1">
    <source>
        <dbReference type="SAM" id="Phobius"/>
    </source>
</evidence>
<proteinExistence type="predicted"/>
<dbReference type="Proteomes" id="UP000195667">
    <property type="component" value="Unassembled WGS sequence"/>
</dbReference>
<dbReference type="InterPro" id="IPR014562">
    <property type="entry name" value="UCP030959_TPR_rpt-cont"/>
</dbReference>
<gene>
    <name evidence="2" type="ORF">CRENPOLYSF1_180018</name>
</gene>
<protein>
    <submittedName>
        <fullName evidence="2">TPR repeat-containing protein</fullName>
    </submittedName>
</protein>
<name>A0A1R4H4I8_9GAMM</name>